<dbReference type="EMBL" id="JYJH01000033">
    <property type="protein sequence ID" value="KJK35192.1"/>
    <property type="molecule type" value="Genomic_DNA"/>
</dbReference>
<proteinExistence type="predicted"/>
<evidence type="ECO:0000313" key="3">
    <source>
        <dbReference type="Proteomes" id="UP000034786"/>
    </source>
</evidence>
<name>A0A0M2GE10_9ACTN</name>
<evidence type="ECO:0000256" key="1">
    <source>
        <dbReference type="SAM" id="MobiDB-lite"/>
    </source>
</evidence>
<dbReference type="AlphaFoldDB" id="A0A0M2GE10"/>
<dbReference type="Proteomes" id="UP000034786">
    <property type="component" value="Unassembled WGS sequence"/>
</dbReference>
<evidence type="ECO:0000313" key="2">
    <source>
        <dbReference type="EMBL" id="KJK35192.1"/>
    </source>
</evidence>
<organism evidence="2 3">
    <name type="scientific">Streptomyces variegatus</name>
    <dbReference type="NCBI Taxonomy" id="284040"/>
    <lineage>
        <taxon>Bacteria</taxon>
        <taxon>Bacillati</taxon>
        <taxon>Actinomycetota</taxon>
        <taxon>Actinomycetes</taxon>
        <taxon>Kitasatosporales</taxon>
        <taxon>Streptomycetaceae</taxon>
        <taxon>Streptomyces</taxon>
    </lineage>
</organism>
<accession>A0A0M2GE10</accession>
<comment type="caution">
    <text evidence="2">The sequence shown here is derived from an EMBL/GenBank/DDBJ whole genome shotgun (WGS) entry which is preliminary data.</text>
</comment>
<feature type="region of interest" description="Disordered" evidence="1">
    <location>
        <begin position="21"/>
        <end position="59"/>
    </location>
</feature>
<protein>
    <submittedName>
        <fullName evidence="2">Uncharacterized protein</fullName>
    </submittedName>
</protein>
<dbReference type="PATRIC" id="fig|284040.3.peg.5339"/>
<gene>
    <name evidence="2" type="ORF">UK15_32560</name>
</gene>
<keyword evidence="3" id="KW-1185">Reference proteome</keyword>
<reference evidence="3" key="1">
    <citation type="submission" date="2015-02" db="EMBL/GenBank/DDBJ databases">
        <authorList>
            <person name="Ju K.-S."/>
            <person name="Doroghazi J.R."/>
            <person name="Metcalf W."/>
        </authorList>
    </citation>
    <scope>NUCLEOTIDE SEQUENCE [LARGE SCALE GENOMIC DNA]</scope>
    <source>
        <strain evidence="3">NRRL B-16380</strain>
    </source>
</reference>
<sequence length="59" mass="6523">MQAERSVELIADAGVPQCQLTGPIGSKAGENDEQCRRSRRPVVEPTRPSWRAGWEEGTE</sequence>